<dbReference type="GO" id="GO:0004467">
    <property type="term" value="F:long-chain fatty acid-CoA ligase activity"/>
    <property type="evidence" value="ECO:0007669"/>
    <property type="project" value="UniProtKB-EC"/>
</dbReference>
<keyword evidence="4" id="KW-0067">ATP-binding</keyword>
<dbReference type="Gene3D" id="3.40.50.12780">
    <property type="entry name" value="N-terminal domain of ligase-like"/>
    <property type="match status" value="1"/>
</dbReference>
<dbReference type="STRING" id="1890364.A0A2P6NAC9"/>
<gene>
    <name evidence="8" type="ORF">PROFUN_11356</name>
</gene>
<dbReference type="EMBL" id="MDYQ01000135">
    <property type="protein sequence ID" value="PRP80915.1"/>
    <property type="molecule type" value="Genomic_DNA"/>
</dbReference>
<comment type="caution">
    <text evidence="8">The sequence shown here is derived from an EMBL/GenBank/DDBJ whole genome shotgun (WGS) entry which is preliminary data.</text>
</comment>
<sequence length="698" mass="77137">MFDLTSIPVLVGGAVVTLLSATLLLLRPKRVYTVEVGEKKKGEGRARRYYKTADAILATPNDSIHTLYDLLTYSAQKRPTLNAFGTRPLIKVHVEEKDVKNSQGDVERKKWTYLELGKYEWKTYKEVLDLVQHVGTALTTEKLGSLKKGSMLGIYAETSEQWLTFAHGAFSQSMTVVTIYANLGEEGLVYSLNDTNLSHLLTDGNLLEVIVKNIKQLPKIKYIIYTDHREAANPKSVQALKDSGITVLSYTEMAKFASSLQAKPNPPKKDDLAVIMYTSGTTGNPKGVMISHANIVGVVAGAVVTVGEPLGIKEGDTYCSFLPLAHILEVGVEHTIIMRGGCLAFGSPRTMMDNLVKNCKGDLMESKPTLMAGVPVLWERIRKGAYEKLKTQPAITQQVFKVAFAIKAFLLNHGFHHAPLLDQTVGGRLRGLVCGGAPLSASTHQFLRVVFNVPALQGYGLTETTGLLTCQPMDDLSYETVGAPFPCAEIKLVDVSEMGYTSEDKPYPRGEIWVRGTGITLGYYNQPEKTKEEFKNGWFSTGDIGQWNANGTINIIDRKKNLVKLSHGEYIALEAMESKYKQDPFVEEICIVANSQRDLPAAIVVPNRKHLTSWAEGNGVESSDWEKLTQNEKAREAVKKSLHATATKEKMKNFEKPSGVYLTADESGLVTAAMKLKRNEIQKHYKEAIDKLFPANKD</sequence>
<keyword evidence="9" id="KW-1185">Reference proteome</keyword>
<keyword evidence="6" id="KW-0812">Transmembrane</keyword>
<dbReference type="GO" id="GO:0005886">
    <property type="term" value="C:plasma membrane"/>
    <property type="evidence" value="ECO:0007669"/>
    <property type="project" value="TreeGrafter"/>
</dbReference>
<evidence type="ECO:0000256" key="3">
    <source>
        <dbReference type="ARBA" id="ARBA00022741"/>
    </source>
</evidence>
<dbReference type="InterPro" id="IPR042099">
    <property type="entry name" value="ANL_N_sf"/>
</dbReference>
<evidence type="ECO:0000256" key="1">
    <source>
        <dbReference type="ARBA" id="ARBA00006432"/>
    </source>
</evidence>
<dbReference type="InterPro" id="IPR000873">
    <property type="entry name" value="AMP-dep_synth/lig_dom"/>
</dbReference>
<dbReference type="InterPro" id="IPR020459">
    <property type="entry name" value="AMP-binding"/>
</dbReference>
<keyword evidence="6" id="KW-1133">Transmembrane helix</keyword>
<keyword evidence="2" id="KW-0436">Ligase</keyword>
<dbReference type="InParanoid" id="A0A2P6NAC9"/>
<dbReference type="GO" id="GO:0035336">
    <property type="term" value="P:long-chain fatty-acyl-CoA metabolic process"/>
    <property type="evidence" value="ECO:0007669"/>
    <property type="project" value="TreeGrafter"/>
</dbReference>
<dbReference type="PANTHER" id="PTHR43272:SF83">
    <property type="entry name" value="ACYL-COA SYNTHETASE LONG-CHAIN, ISOFORM J"/>
    <property type="match status" value="1"/>
</dbReference>
<comment type="similarity">
    <text evidence="1">Belongs to the ATP-dependent AMP-binding enzyme family.</text>
</comment>
<comment type="catalytic activity">
    <reaction evidence="5">
        <text>a long-chain fatty acid + ATP + CoA = a long-chain fatty acyl-CoA + AMP + diphosphate</text>
        <dbReference type="Rhea" id="RHEA:15421"/>
        <dbReference type="ChEBI" id="CHEBI:30616"/>
        <dbReference type="ChEBI" id="CHEBI:33019"/>
        <dbReference type="ChEBI" id="CHEBI:57287"/>
        <dbReference type="ChEBI" id="CHEBI:57560"/>
        <dbReference type="ChEBI" id="CHEBI:83139"/>
        <dbReference type="ChEBI" id="CHEBI:456215"/>
        <dbReference type="EC" id="6.2.1.3"/>
    </reaction>
</comment>
<dbReference type="InterPro" id="IPR020845">
    <property type="entry name" value="AMP-binding_CS"/>
</dbReference>
<dbReference type="PROSITE" id="PS00455">
    <property type="entry name" value="AMP_BINDING"/>
    <property type="match status" value="1"/>
</dbReference>
<dbReference type="SUPFAM" id="SSF56801">
    <property type="entry name" value="Acetyl-CoA synthetase-like"/>
    <property type="match status" value="1"/>
</dbReference>
<feature type="transmembrane region" description="Helical" evidence="6">
    <location>
        <begin position="6"/>
        <end position="26"/>
    </location>
</feature>
<feature type="domain" description="AMP-dependent synthetase/ligase" evidence="7">
    <location>
        <begin position="115"/>
        <end position="524"/>
    </location>
</feature>
<accession>A0A2P6NAC9</accession>
<dbReference type="Pfam" id="PF00501">
    <property type="entry name" value="AMP-binding"/>
    <property type="match status" value="1"/>
</dbReference>
<keyword evidence="6" id="KW-0472">Membrane</keyword>
<evidence type="ECO:0000256" key="2">
    <source>
        <dbReference type="ARBA" id="ARBA00022598"/>
    </source>
</evidence>
<proteinExistence type="inferred from homology"/>
<dbReference type="GO" id="GO:0005811">
    <property type="term" value="C:lipid droplet"/>
    <property type="evidence" value="ECO:0007669"/>
    <property type="project" value="TreeGrafter"/>
</dbReference>
<evidence type="ECO:0000313" key="9">
    <source>
        <dbReference type="Proteomes" id="UP000241769"/>
    </source>
</evidence>
<dbReference type="PANTHER" id="PTHR43272">
    <property type="entry name" value="LONG-CHAIN-FATTY-ACID--COA LIGASE"/>
    <property type="match status" value="1"/>
</dbReference>
<dbReference type="GO" id="GO:0005783">
    <property type="term" value="C:endoplasmic reticulum"/>
    <property type="evidence" value="ECO:0007669"/>
    <property type="project" value="TreeGrafter"/>
</dbReference>
<dbReference type="OrthoDB" id="1700726at2759"/>
<dbReference type="Proteomes" id="UP000241769">
    <property type="component" value="Unassembled WGS sequence"/>
</dbReference>
<keyword evidence="3" id="KW-0547">Nucleotide-binding</keyword>
<protein>
    <recommendedName>
        <fullName evidence="7">AMP-dependent synthetase/ligase domain-containing protein</fullName>
    </recommendedName>
</protein>
<reference evidence="8 9" key="1">
    <citation type="journal article" date="2018" name="Genome Biol. Evol.">
        <title>Multiple Roots of Fruiting Body Formation in Amoebozoa.</title>
        <authorList>
            <person name="Hillmann F."/>
            <person name="Forbes G."/>
            <person name="Novohradska S."/>
            <person name="Ferling I."/>
            <person name="Riege K."/>
            <person name="Groth M."/>
            <person name="Westermann M."/>
            <person name="Marz M."/>
            <person name="Spaller T."/>
            <person name="Winckler T."/>
            <person name="Schaap P."/>
            <person name="Glockner G."/>
        </authorList>
    </citation>
    <scope>NUCLEOTIDE SEQUENCE [LARGE SCALE GENOMIC DNA]</scope>
    <source>
        <strain evidence="8 9">Jena</strain>
    </source>
</reference>
<dbReference type="AlphaFoldDB" id="A0A2P6NAC9"/>
<dbReference type="PRINTS" id="PR00154">
    <property type="entry name" value="AMPBINDING"/>
</dbReference>
<evidence type="ECO:0000313" key="8">
    <source>
        <dbReference type="EMBL" id="PRP80915.1"/>
    </source>
</evidence>
<evidence type="ECO:0000259" key="7">
    <source>
        <dbReference type="Pfam" id="PF00501"/>
    </source>
</evidence>
<evidence type="ECO:0000256" key="4">
    <source>
        <dbReference type="ARBA" id="ARBA00022840"/>
    </source>
</evidence>
<name>A0A2P6NAC9_9EUKA</name>
<evidence type="ECO:0000256" key="6">
    <source>
        <dbReference type="SAM" id="Phobius"/>
    </source>
</evidence>
<evidence type="ECO:0000256" key="5">
    <source>
        <dbReference type="ARBA" id="ARBA00036813"/>
    </source>
</evidence>
<dbReference type="GO" id="GO:0005524">
    <property type="term" value="F:ATP binding"/>
    <property type="evidence" value="ECO:0007669"/>
    <property type="project" value="UniProtKB-KW"/>
</dbReference>
<organism evidence="8 9">
    <name type="scientific">Planoprotostelium fungivorum</name>
    <dbReference type="NCBI Taxonomy" id="1890364"/>
    <lineage>
        <taxon>Eukaryota</taxon>
        <taxon>Amoebozoa</taxon>
        <taxon>Evosea</taxon>
        <taxon>Variosea</taxon>
        <taxon>Cavosteliida</taxon>
        <taxon>Cavosteliaceae</taxon>
        <taxon>Planoprotostelium</taxon>
    </lineage>
</organism>